<reference evidence="1" key="1">
    <citation type="submission" date="2019-08" db="EMBL/GenBank/DDBJ databases">
        <authorList>
            <person name="Kucharzyk K."/>
            <person name="Murdoch R.W."/>
            <person name="Higgins S."/>
            <person name="Loffler F."/>
        </authorList>
    </citation>
    <scope>NUCLEOTIDE SEQUENCE</scope>
</reference>
<protein>
    <recommendedName>
        <fullName evidence="2">Leucine-binding protein domain-containing protein</fullName>
    </recommendedName>
</protein>
<comment type="caution">
    <text evidence="1">The sequence shown here is derived from an EMBL/GenBank/DDBJ whole genome shotgun (WGS) entry which is preliminary data.</text>
</comment>
<name>A0A644U271_9ZZZZ</name>
<sequence>MKRSIIYFVVFTYLLAFGGIKIANAKGDINSLVPDKSLPIVKKSLNIAMFLPLSYDRISELDFTKFNIEDKKRLKYRCFEYITFYEGARIALDKLEKEGYSVSLYVYDVGEEDVAEMNKVLQNPEMKTMDLLIPLVFHNCFNAAADFALKNSIPIINPMSPNPTIVENNPFVFKIQPSTVADVETTVRYIKNKFTSPNIILLFTPKEKLVMEMYQRAIERENWTWSGIDFNKYQNRIFEKIDTKKENIYISIVDKGNQQLNEAYANTLLMKLNNNKGLPPINLIAQYDWLDYPSLDLKLIQKFNFHFTLSYLNDYTNQNFVEFVKEYRKHFRQEPDKIYAALGYDIMMYFVPAMQHKGNSFITEPNEDRTKVMINSFYFDRKDPKDGWQNRRTVVYKISDYKIISVGR</sequence>
<dbReference type="InterPro" id="IPR028082">
    <property type="entry name" value="Peripla_BP_I"/>
</dbReference>
<gene>
    <name evidence="1" type="ORF">SDC9_19155</name>
</gene>
<accession>A0A644U271</accession>
<dbReference type="AlphaFoldDB" id="A0A644U271"/>
<proteinExistence type="predicted"/>
<dbReference type="CDD" id="cd06268">
    <property type="entry name" value="PBP1_ABC_transporter_LIVBP-like"/>
    <property type="match status" value="1"/>
</dbReference>
<dbReference type="Gene3D" id="3.40.50.2300">
    <property type="match status" value="2"/>
</dbReference>
<organism evidence="1">
    <name type="scientific">bioreactor metagenome</name>
    <dbReference type="NCBI Taxonomy" id="1076179"/>
    <lineage>
        <taxon>unclassified sequences</taxon>
        <taxon>metagenomes</taxon>
        <taxon>ecological metagenomes</taxon>
    </lineage>
</organism>
<evidence type="ECO:0008006" key="2">
    <source>
        <dbReference type="Google" id="ProtNLM"/>
    </source>
</evidence>
<dbReference type="EMBL" id="VSSQ01000072">
    <property type="protein sequence ID" value="MPL73356.1"/>
    <property type="molecule type" value="Genomic_DNA"/>
</dbReference>
<dbReference type="SUPFAM" id="SSF53822">
    <property type="entry name" value="Periplasmic binding protein-like I"/>
    <property type="match status" value="1"/>
</dbReference>
<evidence type="ECO:0000313" key="1">
    <source>
        <dbReference type="EMBL" id="MPL73356.1"/>
    </source>
</evidence>